<organism evidence="2 3">
    <name type="scientific">Candidatus Woesebacteria bacterium GW2011_GWA1_39_21</name>
    <dbReference type="NCBI Taxonomy" id="1618550"/>
    <lineage>
        <taxon>Bacteria</taxon>
        <taxon>Candidatus Woeseibacteriota</taxon>
    </lineage>
</organism>
<dbReference type="Gene3D" id="3.40.630.30">
    <property type="match status" value="2"/>
</dbReference>
<feature type="domain" description="N-acetyltransferase" evidence="1">
    <location>
        <begin position="172"/>
        <end position="307"/>
    </location>
</feature>
<keyword evidence="2" id="KW-0808">Transferase</keyword>
<evidence type="ECO:0000313" key="2">
    <source>
        <dbReference type="EMBL" id="KKR11622.1"/>
    </source>
</evidence>
<comment type="caution">
    <text evidence="2">The sequence shown here is derived from an EMBL/GenBank/DDBJ whole genome shotgun (WGS) entry which is preliminary data.</text>
</comment>
<name>A0A0G0RD92_9BACT</name>
<dbReference type="GO" id="GO:0016747">
    <property type="term" value="F:acyltransferase activity, transferring groups other than amino-acyl groups"/>
    <property type="evidence" value="ECO:0007669"/>
    <property type="project" value="InterPro"/>
</dbReference>
<reference evidence="2 3" key="1">
    <citation type="journal article" date="2015" name="Nature">
        <title>rRNA introns, odd ribosomes, and small enigmatic genomes across a large radiation of phyla.</title>
        <authorList>
            <person name="Brown C.T."/>
            <person name="Hug L.A."/>
            <person name="Thomas B.C."/>
            <person name="Sharon I."/>
            <person name="Castelle C.J."/>
            <person name="Singh A."/>
            <person name="Wilkins M.J."/>
            <person name="Williams K.H."/>
            <person name="Banfield J.F."/>
        </authorList>
    </citation>
    <scope>NUCLEOTIDE SEQUENCE [LARGE SCALE GENOMIC DNA]</scope>
</reference>
<proteinExistence type="predicted"/>
<dbReference type="STRING" id="1618550.UT39_C0005G0057"/>
<gene>
    <name evidence="2" type="ORF">UT39_C0005G0057</name>
</gene>
<dbReference type="EMBL" id="LBWP01000005">
    <property type="protein sequence ID" value="KKR11622.1"/>
    <property type="molecule type" value="Genomic_DNA"/>
</dbReference>
<dbReference type="PANTHER" id="PTHR43617">
    <property type="entry name" value="L-AMINO ACID N-ACETYLTRANSFERASE"/>
    <property type="match status" value="1"/>
</dbReference>
<dbReference type="Proteomes" id="UP000034246">
    <property type="component" value="Unassembled WGS sequence"/>
</dbReference>
<protein>
    <submittedName>
        <fullName evidence="2">GCN5-related N-acetyltransferase</fullName>
    </submittedName>
</protein>
<evidence type="ECO:0000259" key="1">
    <source>
        <dbReference type="PROSITE" id="PS51186"/>
    </source>
</evidence>
<sequence>MLKIELLRFDKGDDIQSLHGLWVSTLGTNWPIGKDVFENLILDSRYKKLTSILVARIDKKIVGVAVFQEREDKILAEIMLILVYKDYQREGVGRKLLESVVQKLKADKIKKVQLGGGGYSYFWPGVPSNLPNVSNFFKKNDWEFTETCVDMVLDLSDYKTPNLYDNKLPKNIKIVSASILSKDEILTFEKNNFPNWFNYFEKEIERKHFDKIILAKENNRIVGTTLISEDKKWDKILSSPIGTIGAIGVEEKNRGRGIGSAMMSYSLEKLKQEKFKTVYLGWTYLKDWYEKLGFKMWRKYHMAWKDI</sequence>
<feature type="domain" description="N-acetyltransferase" evidence="1">
    <location>
        <begin position="4"/>
        <end position="156"/>
    </location>
</feature>
<dbReference type="InterPro" id="IPR016181">
    <property type="entry name" value="Acyl_CoA_acyltransferase"/>
</dbReference>
<dbReference type="InterPro" id="IPR050276">
    <property type="entry name" value="MshD_Acetyltransferase"/>
</dbReference>
<dbReference type="AlphaFoldDB" id="A0A0G0RD92"/>
<accession>A0A0G0RD92</accession>
<dbReference type="InterPro" id="IPR000182">
    <property type="entry name" value="GNAT_dom"/>
</dbReference>
<evidence type="ECO:0000313" key="3">
    <source>
        <dbReference type="Proteomes" id="UP000034246"/>
    </source>
</evidence>
<dbReference type="CDD" id="cd04301">
    <property type="entry name" value="NAT_SF"/>
    <property type="match status" value="2"/>
</dbReference>
<dbReference type="PANTHER" id="PTHR43617:SF2">
    <property type="entry name" value="UPF0039 PROTEIN SLL0451"/>
    <property type="match status" value="1"/>
</dbReference>
<dbReference type="SUPFAM" id="SSF55729">
    <property type="entry name" value="Acyl-CoA N-acyltransferases (Nat)"/>
    <property type="match status" value="2"/>
</dbReference>
<dbReference type="PROSITE" id="PS51186">
    <property type="entry name" value="GNAT"/>
    <property type="match status" value="2"/>
</dbReference>
<dbReference type="Pfam" id="PF00583">
    <property type="entry name" value="Acetyltransf_1"/>
    <property type="match status" value="2"/>
</dbReference>